<dbReference type="InParanoid" id="A0A803JFZ0"/>
<reference evidence="2" key="2">
    <citation type="submission" date="2021-03" db="UniProtKB">
        <authorList>
            <consortium name="Ensembl"/>
        </authorList>
    </citation>
    <scope>IDENTIFICATION</scope>
</reference>
<dbReference type="PANTHER" id="PTHR31635:SF196">
    <property type="entry name" value="REVERSE TRANSCRIPTASE DOMAIN-CONTAINING PROTEIN-RELATED"/>
    <property type="match status" value="1"/>
</dbReference>
<name>A0A803JFZ0_XENTR</name>
<dbReference type="Ensembl" id="ENSXETT00000120613">
    <property type="protein sequence ID" value="ENSXETP00000106812"/>
    <property type="gene ID" value="ENSXETG00000044741"/>
</dbReference>
<dbReference type="InterPro" id="IPR000477">
    <property type="entry name" value="RT_dom"/>
</dbReference>
<dbReference type="Gene3D" id="3.60.10.10">
    <property type="entry name" value="Endonuclease/exonuclease/phosphatase"/>
    <property type="match status" value="1"/>
</dbReference>
<reference evidence="2" key="1">
    <citation type="journal article" date="2010" name="Science">
        <title>The genome of the Western clawed frog Xenopus tropicalis.</title>
        <authorList>
            <person name="Hellsten U."/>
            <person name="Harland R.M."/>
            <person name="Gilchrist M.J."/>
            <person name="Hendrix D."/>
            <person name="Jurka J."/>
            <person name="Kapitonov V."/>
            <person name="Ovcharenko I."/>
            <person name="Putnam N.H."/>
            <person name="Shu S."/>
            <person name="Taher L."/>
            <person name="Blitz I.L."/>
            <person name="Blumberg B."/>
            <person name="Dichmann D.S."/>
            <person name="Dubchak I."/>
            <person name="Amaya E."/>
            <person name="Detter J.C."/>
            <person name="Fletcher R."/>
            <person name="Gerhard D.S."/>
            <person name="Goodstein D."/>
            <person name="Graves T."/>
            <person name="Grigoriev I.V."/>
            <person name="Grimwood J."/>
            <person name="Kawashima T."/>
            <person name="Lindquist E."/>
            <person name="Lucas S.M."/>
            <person name="Mead P.E."/>
            <person name="Mitros T."/>
            <person name="Ogino H."/>
            <person name="Ohta Y."/>
            <person name="Poliakov A.V."/>
            <person name="Pollet N."/>
            <person name="Robert J."/>
            <person name="Salamov A."/>
            <person name="Sater A.K."/>
            <person name="Schmutz J."/>
            <person name="Terry A."/>
            <person name="Vize P.D."/>
            <person name="Warren W.C."/>
            <person name="Wells D."/>
            <person name="Wills A."/>
            <person name="Wilson R.K."/>
            <person name="Zimmerman L.B."/>
            <person name="Zorn A.M."/>
            <person name="Grainger R."/>
            <person name="Grammer T."/>
            <person name="Khokha M.K."/>
            <person name="Richardson P.M."/>
            <person name="Rokhsar D.S."/>
        </authorList>
    </citation>
    <scope>NUCLEOTIDE SEQUENCE [LARGE SCALE GENOMIC DNA]</scope>
    <source>
        <strain evidence="2">Nigerian</strain>
    </source>
</reference>
<feature type="domain" description="Reverse transcriptase" evidence="1">
    <location>
        <begin position="320"/>
        <end position="591"/>
    </location>
</feature>
<evidence type="ECO:0000313" key="2">
    <source>
        <dbReference type="Ensembl" id="ENSXETP00000106812"/>
    </source>
</evidence>
<dbReference type="InterPro" id="IPR043502">
    <property type="entry name" value="DNA/RNA_pol_sf"/>
</dbReference>
<dbReference type="CDD" id="cd01650">
    <property type="entry name" value="RT_nLTR_like"/>
    <property type="match status" value="1"/>
</dbReference>
<dbReference type="PANTHER" id="PTHR31635">
    <property type="entry name" value="REVERSE TRANSCRIPTASE DOMAIN-CONTAINING PROTEIN-RELATED"/>
    <property type="match status" value="1"/>
</dbReference>
<protein>
    <recommendedName>
        <fullName evidence="1">Reverse transcriptase domain-containing protein</fullName>
    </recommendedName>
</protein>
<accession>A0A803JFZ0</accession>
<proteinExistence type="predicted"/>
<dbReference type="SUPFAM" id="SSF56672">
    <property type="entry name" value="DNA/RNA polymerases"/>
    <property type="match status" value="1"/>
</dbReference>
<organism evidence="2">
    <name type="scientific">Xenopus tropicalis</name>
    <name type="common">Western clawed frog</name>
    <name type="synonym">Silurana tropicalis</name>
    <dbReference type="NCBI Taxonomy" id="8364"/>
    <lineage>
        <taxon>Eukaryota</taxon>
        <taxon>Metazoa</taxon>
        <taxon>Chordata</taxon>
        <taxon>Craniata</taxon>
        <taxon>Vertebrata</taxon>
        <taxon>Euteleostomi</taxon>
        <taxon>Amphibia</taxon>
        <taxon>Batrachia</taxon>
        <taxon>Anura</taxon>
        <taxon>Pipoidea</taxon>
        <taxon>Pipidae</taxon>
        <taxon>Xenopodinae</taxon>
        <taxon>Xenopus</taxon>
        <taxon>Silurana</taxon>
    </lineage>
</organism>
<evidence type="ECO:0000259" key="1">
    <source>
        <dbReference type="PROSITE" id="PS50878"/>
    </source>
</evidence>
<dbReference type="Pfam" id="PF00078">
    <property type="entry name" value="RVT_1"/>
    <property type="match status" value="1"/>
</dbReference>
<dbReference type="SUPFAM" id="SSF56219">
    <property type="entry name" value="DNase I-like"/>
    <property type="match status" value="1"/>
</dbReference>
<sequence length="1076" mass="121953">MTEVWRHQHPHEKQFSCFSASHLVLSRLDMMFANASLLPKITQTKYLPRGISDHAPMQAALLIINPPAATRWSINPVWFHILRNQTELDEEILEFFQINNGTADTLTVWETFKAYVRGTLNSQIKAHKKNTRAAVVETESKIEQMECQATQTPTESNLKLLQQWQEVYAKQQWEIAQHKLFFSKINTFVHGERAGKLLAYMVKNQSSPPAITMLKDNNGQAQSDPEMVKDIISSFYKDLYSTKLLASQENIKNYLAALKLPKLNSDYKDFLELPITTEEIAEAIDSFPLGKAPGADGIPIELYKRHSKSLSPILQKVYAEALRVGTLPPSMYEAAIALLAKPGKDPQLSESYRPISLLTADVKILAKALARRLAKVIKYLVGEDQTGFIPEKTTALNLRRLFLNMSITHTNSTTRAVAALDIAKAFDTVEWPFLWEVLNANGIGPNFVAYVKLLYNKPTAALRVNSDLTKPFDLSRGTRQGCPLSPLLFALAIEPFAQAVRQHLQLVGLQVANKLEKIQLYADDTLVYLGDRGPSLDILISLTTQFARVSGLCVSPSKSVLFLLDPLRQGENLEKCPLQVVQEFTYLGIRIANPLSMYYDLTIRPLLTWVQTKAEAWATLPLGPMGRIQLTKMIITPKVQYALWHSPIWVTKKFFNALDKILKQFIWGKSRSRLAVETLQLPQGSGGLAFPNMSLYFLSAQLSHCRQMVEHTAEKSIYHLWRAVTPTQPNPLRGLLAKGPVIKGTKNNSLLVLHQKIWRTAHQMMNNRVTHPQTPIFSNPEFPSLRTSQPHPVWLEQDVCTVGNVWGRKGMIQFRTLQIQYGIPRSQWLMYNGIATALRKRNSTQRIEIGISDIAMAITDSKCKGLISNLYKKLLKLKVQANSSKSLAKWEKDIPTLNDSQWQQALKTPVQVSLNYKYRLLQLYIIHRAYLTKSRLHRIDASISPMCNRCGQEEGTLIHTLWSCAKLNAYWAEVLGTLTHLLQYPVPRSPEICLLGITTPLKLHIPDLQFLQKVLFIARKGITRLWKCSDPPKYCQWYSAVGDLCKVEKAASIKNGTYNKYCATWNKWNNAHILMP</sequence>
<dbReference type="GeneTree" id="ENSGT00940000163630"/>
<dbReference type="InterPro" id="IPR036691">
    <property type="entry name" value="Endo/exonu/phosph_ase_sf"/>
</dbReference>
<dbReference type="AlphaFoldDB" id="A0A803JFZ0"/>
<dbReference type="PROSITE" id="PS50878">
    <property type="entry name" value="RT_POL"/>
    <property type="match status" value="1"/>
</dbReference>